<reference evidence="1" key="1">
    <citation type="submission" date="2018-05" db="EMBL/GenBank/DDBJ databases">
        <title>Draft genome of Mucuna pruriens seed.</title>
        <authorList>
            <person name="Nnadi N.E."/>
            <person name="Vos R."/>
            <person name="Hasami M.H."/>
            <person name="Devisetty U.K."/>
            <person name="Aguiy J.C."/>
        </authorList>
    </citation>
    <scope>NUCLEOTIDE SEQUENCE [LARGE SCALE GENOMIC DNA]</scope>
    <source>
        <strain evidence="1">JCA_2017</strain>
    </source>
</reference>
<proteinExistence type="predicted"/>
<name>A0A371IE95_MUCPR</name>
<protein>
    <submittedName>
        <fullName evidence="1">Uncharacterized protein</fullName>
    </submittedName>
</protein>
<organism evidence="1 2">
    <name type="scientific">Mucuna pruriens</name>
    <name type="common">Velvet bean</name>
    <name type="synonym">Dolichos pruriens</name>
    <dbReference type="NCBI Taxonomy" id="157652"/>
    <lineage>
        <taxon>Eukaryota</taxon>
        <taxon>Viridiplantae</taxon>
        <taxon>Streptophyta</taxon>
        <taxon>Embryophyta</taxon>
        <taxon>Tracheophyta</taxon>
        <taxon>Spermatophyta</taxon>
        <taxon>Magnoliopsida</taxon>
        <taxon>eudicotyledons</taxon>
        <taxon>Gunneridae</taxon>
        <taxon>Pentapetalae</taxon>
        <taxon>rosids</taxon>
        <taxon>fabids</taxon>
        <taxon>Fabales</taxon>
        <taxon>Fabaceae</taxon>
        <taxon>Papilionoideae</taxon>
        <taxon>50 kb inversion clade</taxon>
        <taxon>NPAAA clade</taxon>
        <taxon>indigoferoid/millettioid clade</taxon>
        <taxon>Phaseoleae</taxon>
        <taxon>Mucuna</taxon>
    </lineage>
</organism>
<gene>
    <name evidence="1" type="ORF">CR513_01735</name>
</gene>
<accession>A0A371IE95</accession>
<sequence>MENLIYLMKTMNMKIMVMKMKIKFILVLLHEKNLMLTVLYKWNNVANVSLTGTVKNRKGNSSSFQGKKNEINRFTIDFLRKTLENLRRDKASMDACFLLLFLF</sequence>
<evidence type="ECO:0000313" key="1">
    <source>
        <dbReference type="EMBL" id="RDY13357.1"/>
    </source>
</evidence>
<comment type="caution">
    <text evidence="1">The sequence shown here is derived from an EMBL/GenBank/DDBJ whole genome shotgun (WGS) entry which is preliminary data.</text>
</comment>
<keyword evidence="2" id="KW-1185">Reference proteome</keyword>
<dbReference type="AlphaFoldDB" id="A0A371IE95"/>
<feature type="non-terminal residue" evidence="1">
    <location>
        <position position="1"/>
    </location>
</feature>
<dbReference type="EMBL" id="QJKJ01000292">
    <property type="protein sequence ID" value="RDY13357.1"/>
    <property type="molecule type" value="Genomic_DNA"/>
</dbReference>
<dbReference type="Proteomes" id="UP000257109">
    <property type="component" value="Unassembled WGS sequence"/>
</dbReference>
<evidence type="ECO:0000313" key="2">
    <source>
        <dbReference type="Proteomes" id="UP000257109"/>
    </source>
</evidence>